<dbReference type="InterPro" id="IPR015947">
    <property type="entry name" value="PUA-like_sf"/>
</dbReference>
<sequence length="84" mass="9745">MTTHELKITTAYFHFVCAGVKKAEFRLNDRQFKEGDLLKLCEWLPEAEGYTGDYVFVRVTNITDVSQWAPGYVMLSFDFGPWKS</sequence>
<name>A0A380A9N5_9GAMM</name>
<dbReference type="InterPro" id="IPR039440">
    <property type="entry name" value="DUF3850"/>
</dbReference>
<organism evidence="2 3">
    <name type="scientific">Serratia quinivorans</name>
    <dbReference type="NCBI Taxonomy" id="137545"/>
    <lineage>
        <taxon>Bacteria</taxon>
        <taxon>Pseudomonadati</taxon>
        <taxon>Pseudomonadota</taxon>
        <taxon>Gammaproteobacteria</taxon>
        <taxon>Enterobacterales</taxon>
        <taxon>Yersiniaceae</taxon>
        <taxon>Serratia</taxon>
    </lineage>
</organism>
<dbReference type="Gene3D" id="2.30.130.30">
    <property type="entry name" value="Hypothetical protein"/>
    <property type="match status" value="1"/>
</dbReference>
<dbReference type="Pfam" id="PF12961">
    <property type="entry name" value="DUF3850"/>
    <property type="match status" value="1"/>
</dbReference>
<proteinExistence type="predicted"/>
<gene>
    <name evidence="2" type="ORF">NCTC11544_03890</name>
</gene>
<dbReference type="AlphaFoldDB" id="A0A380A9N5"/>
<dbReference type="RefSeq" id="WP_115184093.1">
    <property type="nucleotide sequence ID" value="NZ_CAMKUF010000003.1"/>
</dbReference>
<reference evidence="2 3" key="1">
    <citation type="submission" date="2018-06" db="EMBL/GenBank/DDBJ databases">
        <authorList>
            <consortium name="Pathogen Informatics"/>
            <person name="Doyle S."/>
        </authorList>
    </citation>
    <scope>NUCLEOTIDE SEQUENCE [LARGE SCALE GENOMIC DNA]</scope>
    <source>
        <strain evidence="2 3">NCTC11544</strain>
    </source>
</reference>
<accession>A0A380A9N5</accession>
<dbReference type="SUPFAM" id="SSF88697">
    <property type="entry name" value="PUA domain-like"/>
    <property type="match status" value="1"/>
</dbReference>
<protein>
    <submittedName>
        <fullName evidence="2">Domain of Uncharacterized Function with PDB structure</fullName>
    </submittedName>
</protein>
<evidence type="ECO:0000259" key="1">
    <source>
        <dbReference type="Pfam" id="PF12961"/>
    </source>
</evidence>
<dbReference type="Proteomes" id="UP000255529">
    <property type="component" value="Unassembled WGS sequence"/>
</dbReference>
<dbReference type="EMBL" id="UGYN01000002">
    <property type="protein sequence ID" value="SUI76868.1"/>
    <property type="molecule type" value="Genomic_DNA"/>
</dbReference>
<feature type="domain" description="DUF3850" evidence="1">
    <location>
        <begin position="3"/>
        <end position="77"/>
    </location>
</feature>
<evidence type="ECO:0000313" key="2">
    <source>
        <dbReference type="EMBL" id="SUI76868.1"/>
    </source>
</evidence>
<evidence type="ECO:0000313" key="3">
    <source>
        <dbReference type="Proteomes" id="UP000255529"/>
    </source>
</evidence>